<dbReference type="EMBL" id="JARRYG010000020">
    <property type="protein sequence ID" value="MDG4697955.1"/>
    <property type="molecule type" value="Genomic_DNA"/>
</dbReference>
<dbReference type="AlphaFoldDB" id="A0AA42K3F2"/>
<dbReference type="RefSeq" id="WP_210814577.1">
    <property type="nucleotide sequence ID" value="NZ_JARRYG010000020.1"/>
</dbReference>
<evidence type="ECO:0000313" key="2">
    <source>
        <dbReference type="EMBL" id="MDO7858510.1"/>
    </source>
</evidence>
<evidence type="ECO:0000313" key="3">
    <source>
        <dbReference type="Proteomes" id="UP001156701"/>
    </source>
</evidence>
<protein>
    <submittedName>
        <fullName evidence="1">Uncharacterized protein</fullName>
    </submittedName>
</protein>
<sequence length="298" mass="33027">MHTTSITHEHPNSEFIDYFSTKREENQSNAIFVSNGSLLAPLLRNLSEKPLSSELIEVALSEVAIALNTVRNNLPQQQILLSQLEEAAPGSFSNCIPENADWNDAIKPINSHCNKTRFTDITSLLIELIGKIGESMRKRGEQVLPLLCTVYMVNYTLGHMSAELINQSTINSSKQVFTDTLKQISTSGVNYHYSPENKNHPTVTISEINKTTSCKSEVLNEGVSSIQQVFAQQLNDYTELGNQITNISHSILDSLESIDSNTIKSLINDTSCFINIDDGLIASAISNNDNAYLNFSRK</sequence>
<gene>
    <name evidence="1" type="ORF">P7V44_17130</name>
    <name evidence="2" type="ORF">Q5E86_19635</name>
</gene>
<reference evidence="2" key="3">
    <citation type="journal article" date="2024" name="Int. J. Antimicrob. Agents">
        <title>Identification of a novel Providencia species showing multi-drug-resistant in three patients with hospital-acquired infection.</title>
        <authorList>
            <person name="Yang W."/>
            <person name="Chen J."/>
            <person name="Yang F."/>
            <person name="Ji P."/>
            <person name="Shen S."/>
            <person name="Yin D."/>
            <person name="Hu F."/>
        </authorList>
    </citation>
    <scope>NUCLEOTIDE SEQUENCE</scope>
    <source>
        <strain evidence="2">CRE-138-0111</strain>
    </source>
</reference>
<comment type="caution">
    <text evidence="1">The sequence shown here is derived from an EMBL/GenBank/DDBJ whole genome shotgun (WGS) entry which is preliminary data.</text>
</comment>
<reference evidence="2" key="2">
    <citation type="submission" date="2023-07" db="EMBL/GenBank/DDBJ databases">
        <authorList>
            <person name="Yang W."/>
            <person name="Chen J."/>
            <person name="Ji P."/>
            <person name="Hu F."/>
        </authorList>
    </citation>
    <scope>NUCLEOTIDE SEQUENCE</scope>
    <source>
        <strain evidence="2">CRE-138-0111</strain>
    </source>
</reference>
<evidence type="ECO:0000313" key="1">
    <source>
        <dbReference type="EMBL" id="MDG4697955.1"/>
    </source>
</evidence>
<organism evidence="1 3">
    <name type="scientific">Providencia huashanensis</name>
    <dbReference type="NCBI Taxonomy" id="3037798"/>
    <lineage>
        <taxon>Bacteria</taxon>
        <taxon>Pseudomonadati</taxon>
        <taxon>Pseudomonadota</taxon>
        <taxon>Gammaproteobacteria</taxon>
        <taxon>Enterobacterales</taxon>
        <taxon>Morganellaceae</taxon>
        <taxon>Providencia</taxon>
    </lineage>
</organism>
<accession>A0AA42K3F2</accession>
<dbReference type="Proteomes" id="UP001176478">
    <property type="component" value="Unassembled WGS sequence"/>
</dbReference>
<keyword evidence="4" id="KW-1185">Reference proteome</keyword>
<dbReference type="EMBL" id="JAUQTG010000015">
    <property type="protein sequence ID" value="MDO7858510.1"/>
    <property type="molecule type" value="Genomic_DNA"/>
</dbReference>
<dbReference type="Proteomes" id="UP001156701">
    <property type="component" value="Unassembled WGS sequence"/>
</dbReference>
<evidence type="ECO:0000313" key="4">
    <source>
        <dbReference type="Proteomes" id="UP001176478"/>
    </source>
</evidence>
<reference evidence="1" key="1">
    <citation type="submission" date="2023-03" db="EMBL/GenBank/DDBJ databases">
        <title>a new species belonging to Providencia genus.</title>
        <authorList>
            <person name="Yang W."/>
            <person name="Hu F."/>
            <person name="Shen S."/>
            <person name="Ding L."/>
            <person name="Yin D."/>
        </authorList>
    </citation>
    <scope>NUCLEOTIDE SEQUENCE</scope>
    <source>
        <strain evidence="1">CRE-3FA-0001</strain>
    </source>
</reference>
<name>A0AA42K3F2_9GAMM</name>
<proteinExistence type="predicted"/>